<accession>A0ABV9XSX5</accession>
<organism evidence="1 2">
    <name type="scientific">Saccharothrix xinjiangensis</name>
    <dbReference type="NCBI Taxonomy" id="204798"/>
    <lineage>
        <taxon>Bacteria</taxon>
        <taxon>Bacillati</taxon>
        <taxon>Actinomycetota</taxon>
        <taxon>Actinomycetes</taxon>
        <taxon>Pseudonocardiales</taxon>
        <taxon>Pseudonocardiaceae</taxon>
        <taxon>Saccharothrix</taxon>
    </lineage>
</organism>
<name>A0ABV9XSX5_9PSEU</name>
<reference evidence="2" key="1">
    <citation type="journal article" date="2019" name="Int. J. Syst. Evol. Microbiol.">
        <title>The Global Catalogue of Microorganisms (GCM) 10K type strain sequencing project: providing services to taxonomists for standard genome sequencing and annotation.</title>
        <authorList>
            <consortium name="The Broad Institute Genomics Platform"/>
            <consortium name="The Broad Institute Genome Sequencing Center for Infectious Disease"/>
            <person name="Wu L."/>
            <person name="Ma J."/>
        </authorList>
    </citation>
    <scope>NUCLEOTIDE SEQUENCE [LARGE SCALE GENOMIC DNA]</scope>
    <source>
        <strain evidence="2">KCTC 12848</strain>
    </source>
</reference>
<gene>
    <name evidence="1" type="ORF">ACFPFM_04690</name>
</gene>
<evidence type="ECO:0000313" key="2">
    <source>
        <dbReference type="Proteomes" id="UP001595833"/>
    </source>
</evidence>
<dbReference type="Proteomes" id="UP001595833">
    <property type="component" value="Unassembled WGS sequence"/>
</dbReference>
<proteinExistence type="predicted"/>
<comment type="caution">
    <text evidence="1">The sequence shown here is derived from an EMBL/GenBank/DDBJ whole genome shotgun (WGS) entry which is preliminary data.</text>
</comment>
<dbReference type="EMBL" id="JBHSJB010000004">
    <property type="protein sequence ID" value="MFC5053053.1"/>
    <property type="molecule type" value="Genomic_DNA"/>
</dbReference>
<evidence type="ECO:0000313" key="1">
    <source>
        <dbReference type="EMBL" id="MFC5053053.1"/>
    </source>
</evidence>
<dbReference type="RefSeq" id="WP_344038088.1">
    <property type="nucleotide sequence ID" value="NZ_BAAAKE010000009.1"/>
</dbReference>
<sequence>MASIPLRDGDLRWVFPHLGEVESVLDVLNTATALVARLAAHLGDPDGGLGFDHLPGAPYAGLAGVARTEELAFELHLSVPCDTRGRAGRPPPWLVDGEISIRCDAISDCGRHELETLESECGTPAEAAGGVLSVAGWLLSRATTVPRTGWRERDVLSRHR</sequence>
<keyword evidence="2" id="KW-1185">Reference proteome</keyword>
<protein>
    <submittedName>
        <fullName evidence="1">Uncharacterized protein</fullName>
    </submittedName>
</protein>